<keyword evidence="2" id="KW-1185">Reference proteome</keyword>
<protein>
    <submittedName>
        <fullName evidence="1">DUF1326 domain-containing protein</fullName>
    </submittedName>
</protein>
<organism evidence="1 2">
    <name type="scientific">Albidovulum litorale</name>
    <dbReference type="NCBI Taxonomy" id="2984134"/>
    <lineage>
        <taxon>Bacteria</taxon>
        <taxon>Pseudomonadati</taxon>
        <taxon>Pseudomonadota</taxon>
        <taxon>Alphaproteobacteria</taxon>
        <taxon>Rhodobacterales</taxon>
        <taxon>Paracoccaceae</taxon>
        <taxon>Albidovulum</taxon>
    </lineage>
</organism>
<accession>A0ABT2ZTA9</accession>
<evidence type="ECO:0000313" key="1">
    <source>
        <dbReference type="EMBL" id="MCV2874274.1"/>
    </source>
</evidence>
<dbReference type="Pfam" id="PF07040">
    <property type="entry name" value="DUF1326"/>
    <property type="match status" value="1"/>
</dbReference>
<dbReference type="InterPro" id="IPR009758">
    <property type="entry name" value="DUF1326"/>
</dbReference>
<dbReference type="PIRSF" id="PIRSF033303">
    <property type="entry name" value="UCP033303"/>
    <property type="match status" value="1"/>
</dbReference>
<proteinExistence type="predicted"/>
<dbReference type="Proteomes" id="UP001652564">
    <property type="component" value="Unassembled WGS sequence"/>
</dbReference>
<comment type="caution">
    <text evidence="1">The sequence shown here is derived from an EMBL/GenBank/DDBJ whole genome shotgun (WGS) entry which is preliminary data.</text>
</comment>
<name>A0ABT2ZTA9_9RHOB</name>
<evidence type="ECO:0000313" key="2">
    <source>
        <dbReference type="Proteomes" id="UP001652564"/>
    </source>
</evidence>
<dbReference type="InterPro" id="IPR014581">
    <property type="entry name" value="UCP033303"/>
</dbReference>
<dbReference type="RefSeq" id="WP_263741551.1">
    <property type="nucleotide sequence ID" value="NZ_JAOWKZ010000005.1"/>
</dbReference>
<sequence length="212" mass="22587">MTTWEIKGEELANCNCNFGCPCQFGVLPTHGTCEAAVVYKIDKGHYGNTSLDGLTAAAVYKWPGAIHEGNGHVQLIIDPKADADQRAALEAIMTGEDTVEMATMWFVFGAMSPHKHETIYAPVSLDLNIEDRTGKGIAKGVFDIAAEPIPNIVTGEPHRIGIALPHGFEFGFAEMAKGQTKTTGGDLQLTNNSGTHAHMASLHLTGEGRVAA</sequence>
<dbReference type="EMBL" id="JAOWKZ010000005">
    <property type="protein sequence ID" value="MCV2874274.1"/>
    <property type="molecule type" value="Genomic_DNA"/>
</dbReference>
<reference evidence="1 2" key="1">
    <citation type="submission" date="2022-10" db="EMBL/GenBank/DDBJ databases">
        <title>Defluviimonas sp. nov., isolated from ocean surface sediments.</title>
        <authorList>
            <person name="He W."/>
            <person name="Wang L."/>
            <person name="Zhang D.-F."/>
        </authorList>
    </citation>
    <scope>NUCLEOTIDE SEQUENCE [LARGE SCALE GENOMIC DNA]</scope>
    <source>
        <strain evidence="1 2">WL0050</strain>
    </source>
</reference>
<gene>
    <name evidence="1" type="ORF">OEZ71_18415</name>
</gene>